<dbReference type="SUPFAM" id="SSF52141">
    <property type="entry name" value="Uracil-DNA glycosylase-like"/>
    <property type="match status" value="1"/>
</dbReference>
<dbReference type="RefSeq" id="WP_285231309.1">
    <property type="nucleotide sequence ID" value="NZ_CP116346.1"/>
</dbReference>
<keyword evidence="1" id="KW-0732">Signal</keyword>
<feature type="chain" id="PRO_5041673503" evidence="1">
    <location>
        <begin position="24"/>
        <end position="157"/>
    </location>
</feature>
<dbReference type="KEGG" id="pais:PFX98_15035"/>
<evidence type="ECO:0000256" key="1">
    <source>
        <dbReference type="SAM" id="SignalP"/>
    </source>
</evidence>
<dbReference type="InterPro" id="IPR026353">
    <property type="entry name" value="Hypoxan-DNA_Glyclase"/>
</dbReference>
<reference evidence="3" key="1">
    <citation type="submission" date="2023-01" db="EMBL/GenBank/DDBJ databases">
        <title>Whole genome sequence of Paucibacter sp. S2-9 isolated from pond sediment.</title>
        <authorList>
            <person name="Jung J.Y."/>
        </authorList>
    </citation>
    <scope>NUCLEOTIDE SEQUENCE</scope>
    <source>
        <strain evidence="3">S2-9</strain>
    </source>
</reference>
<dbReference type="EC" id="3.2.2.15" evidence="3"/>
<evidence type="ECO:0000313" key="3">
    <source>
        <dbReference type="EMBL" id="WIT10240.1"/>
    </source>
</evidence>
<protein>
    <submittedName>
        <fullName evidence="3">DNA-deoxyinosine glycosylase</fullName>
        <ecNumber evidence="3">3.2.2.15</ecNumber>
    </submittedName>
</protein>
<dbReference type="GO" id="GO:0033958">
    <property type="term" value="F:DNA-deoxyinosine glycosylase activity"/>
    <property type="evidence" value="ECO:0007669"/>
    <property type="project" value="UniProtKB-EC"/>
</dbReference>
<dbReference type="AlphaFoldDB" id="A0AA95NA38"/>
<keyword evidence="4" id="KW-1185">Reference proteome</keyword>
<dbReference type="EMBL" id="CP116346">
    <property type="protein sequence ID" value="WIT10240.1"/>
    <property type="molecule type" value="Genomic_DNA"/>
</dbReference>
<keyword evidence="3" id="KW-0378">Hydrolase</keyword>
<evidence type="ECO:0000259" key="2">
    <source>
        <dbReference type="SMART" id="SM00986"/>
    </source>
</evidence>
<sequence length="157" mass="17366">MGLAPIWTPSARLLLLGSFPSVASLQAQQYYGHPRNQFWRLLGDVLGEDLAGLAYAARLERLRARQVALWDVITETEREGSLDSSIREPRTSDLSALLAELPRLETIGFNGGTAARLGLRQLGASRARWRVLNLPSSSPAYTMAYDDKLKAWRALGD</sequence>
<dbReference type="CDD" id="cd10032">
    <property type="entry name" value="UDG-F6_HDG"/>
    <property type="match status" value="1"/>
</dbReference>
<dbReference type="Pfam" id="PF03167">
    <property type="entry name" value="UDG"/>
    <property type="match status" value="1"/>
</dbReference>
<evidence type="ECO:0000313" key="4">
    <source>
        <dbReference type="Proteomes" id="UP001177769"/>
    </source>
</evidence>
<keyword evidence="3" id="KW-0326">Glycosidase</keyword>
<feature type="domain" description="Uracil-DNA glycosylase-like" evidence="2">
    <location>
        <begin position="4"/>
        <end position="156"/>
    </location>
</feature>
<feature type="signal peptide" evidence="1">
    <location>
        <begin position="1"/>
        <end position="23"/>
    </location>
</feature>
<dbReference type="SMART" id="SM00987">
    <property type="entry name" value="UreE_C"/>
    <property type="match status" value="1"/>
</dbReference>
<gene>
    <name evidence="3" type="ORF">PFX98_15035</name>
</gene>
<proteinExistence type="predicted"/>
<accession>A0AA95NA38</accession>
<dbReference type="Proteomes" id="UP001177769">
    <property type="component" value="Chromosome"/>
</dbReference>
<dbReference type="NCBIfam" id="TIGR04274">
    <property type="entry name" value="hypoxanDNAglyco"/>
    <property type="match status" value="1"/>
</dbReference>
<dbReference type="InterPro" id="IPR036895">
    <property type="entry name" value="Uracil-DNA_glycosylase-like_sf"/>
</dbReference>
<name>A0AA95NA38_9BURK</name>
<dbReference type="InterPro" id="IPR005122">
    <property type="entry name" value="Uracil-DNA_glycosylase-like"/>
</dbReference>
<organism evidence="3 4">
    <name type="scientific">Paucibacter sediminis</name>
    <dbReference type="NCBI Taxonomy" id="3019553"/>
    <lineage>
        <taxon>Bacteria</taxon>
        <taxon>Pseudomonadati</taxon>
        <taxon>Pseudomonadota</taxon>
        <taxon>Betaproteobacteria</taxon>
        <taxon>Burkholderiales</taxon>
        <taxon>Sphaerotilaceae</taxon>
        <taxon>Roseateles</taxon>
    </lineage>
</organism>
<dbReference type="SMART" id="SM00986">
    <property type="entry name" value="UDG"/>
    <property type="match status" value="1"/>
</dbReference>
<dbReference type="Gene3D" id="3.40.470.10">
    <property type="entry name" value="Uracil-DNA glycosylase-like domain"/>
    <property type="match status" value="1"/>
</dbReference>